<sequence>MRAMQFVEPGMPLEVIERPIPSTDADQILVEVSACGVCRTDLHIIDGDIHGRLPIVPGHEIVGRVIAKGDNVARFDLGDRVGIPWLGSTCGRCRYCRKRQENLCDDPTFTGFSVNGGYASHVLGEANFCFAIPPTIDAAHAAPLLCAGLIGYRAFSMCGDAQRIGFYGFGASAHILAQLATGLGCKIAAFTRPGDDAGQSFARKMGCVWAGGSNMMPPFELDAAIIFAPAGELVPQALAAVRKGGTVVCAGIHMSDIPAFPYELLWGERKLLSVANLTRADGESFFTAIAGFPLKTEVETFDLTDANLALDRLRAGQITGAAVLLP</sequence>
<feature type="domain" description="Alcohol dehydrogenase-like N-terminal" evidence="5">
    <location>
        <begin position="25"/>
        <end position="133"/>
    </location>
</feature>
<accession>A0ABS6SLW7</accession>
<evidence type="ECO:0000256" key="1">
    <source>
        <dbReference type="ARBA" id="ARBA00001947"/>
    </source>
</evidence>
<keyword evidence="2" id="KW-0479">Metal-binding</keyword>
<dbReference type="InterPro" id="IPR013154">
    <property type="entry name" value="ADH-like_N"/>
</dbReference>
<evidence type="ECO:0000313" key="7">
    <source>
        <dbReference type="Proteomes" id="UP000699975"/>
    </source>
</evidence>
<evidence type="ECO:0000256" key="4">
    <source>
        <dbReference type="ARBA" id="ARBA00023002"/>
    </source>
</evidence>
<reference evidence="6 7" key="1">
    <citation type="submission" date="2021-04" db="EMBL/GenBank/DDBJ databases">
        <authorList>
            <person name="Pira H."/>
            <person name="Risdian C."/>
            <person name="Wink J."/>
        </authorList>
    </citation>
    <scope>NUCLEOTIDE SEQUENCE [LARGE SCALE GENOMIC DNA]</scope>
    <source>
        <strain evidence="6 7">WH131</strain>
    </source>
</reference>
<evidence type="ECO:0000259" key="5">
    <source>
        <dbReference type="Pfam" id="PF08240"/>
    </source>
</evidence>
<dbReference type="PANTHER" id="PTHR42940">
    <property type="entry name" value="ALCOHOL DEHYDROGENASE 1-RELATED"/>
    <property type="match status" value="1"/>
</dbReference>
<dbReference type="Pfam" id="PF08240">
    <property type="entry name" value="ADH_N"/>
    <property type="match status" value="1"/>
</dbReference>
<comment type="caution">
    <text evidence="6">The sequence shown here is derived from an EMBL/GenBank/DDBJ whole genome shotgun (WGS) entry which is preliminary data.</text>
</comment>
<dbReference type="PANTHER" id="PTHR42940:SF8">
    <property type="entry name" value="VACUOLAR PROTEIN SORTING-ASSOCIATED PROTEIN 11"/>
    <property type="match status" value="1"/>
</dbReference>
<proteinExistence type="predicted"/>
<evidence type="ECO:0000313" key="6">
    <source>
        <dbReference type="EMBL" id="MBV7265487.1"/>
    </source>
</evidence>
<dbReference type="CDD" id="cd08298">
    <property type="entry name" value="CAD2"/>
    <property type="match status" value="1"/>
</dbReference>
<dbReference type="InterPro" id="IPR002328">
    <property type="entry name" value="ADH_Zn_CS"/>
</dbReference>
<organism evidence="6 7">
    <name type="scientific">Erythrobacter ani</name>
    <dbReference type="NCBI Taxonomy" id="2827235"/>
    <lineage>
        <taxon>Bacteria</taxon>
        <taxon>Pseudomonadati</taxon>
        <taxon>Pseudomonadota</taxon>
        <taxon>Alphaproteobacteria</taxon>
        <taxon>Sphingomonadales</taxon>
        <taxon>Erythrobacteraceae</taxon>
        <taxon>Erythrobacter/Porphyrobacter group</taxon>
        <taxon>Erythrobacter</taxon>
    </lineage>
</organism>
<keyword evidence="3" id="KW-0862">Zinc</keyword>
<keyword evidence="4" id="KW-0560">Oxidoreductase</keyword>
<dbReference type="EMBL" id="JAGSPB010000001">
    <property type="protein sequence ID" value="MBV7265487.1"/>
    <property type="molecule type" value="Genomic_DNA"/>
</dbReference>
<name>A0ABS6SLW7_9SPHN</name>
<dbReference type="InterPro" id="IPR014187">
    <property type="entry name" value="ADH_Zn_typ-2"/>
</dbReference>
<dbReference type="Proteomes" id="UP000699975">
    <property type="component" value="Unassembled WGS sequence"/>
</dbReference>
<protein>
    <submittedName>
        <fullName evidence="6">Zinc-dependent alcohol dehydrogenase family protein</fullName>
    </submittedName>
</protein>
<dbReference type="NCBIfam" id="TIGR02822">
    <property type="entry name" value="adh_fam_2"/>
    <property type="match status" value="1"/>
</dbReference>
<dbReference type="PROSITE" id="PS00059">
    <property type="entry name" value="ADH_ZINC"/>
    <property type="match status" value="1"/>
</dbReference>
<comment type="cofactor">
    <cofactor evidence="1">
        <name>Zn(2+)</name>
        <dbReference type="ChEBI" id="CHEBI:29105"/>
    </cofactor>
</comment>
<gene>
    <name evidence="6" type="ORF">KCG45_04795</name>
</gene>
<evidence type="ECO:0000256" key="3">
    <source>
        <dbReference type="ARBA" id="ARBA00022833"/>
    </source>
</evidence>
<keyword evidence="7" id="KW-1185">Reference proteome</keyword>
<evidence type="ECO:0000256" key="2">
    <source>
        <dbReference type="ARBA" id="ARBA00022723"/>
    </source>
</evidence>